<evidence type="ECO:0000313" key="2">
    <source>
        <dbReference type="Proteomes" id="UP001431209"/>
    </source>
</evidence>
<proteinExistence type="predicted"/>
<dbReference type="EMBL" id="JAOPGA020000749">
    <property type="protein sequence ID" value="KAL0481308.1"/>
    <property type="molecule type" value="Genomic_DNA"/>
</dbReference>
<dbReference type="AlphaFoldDB" id="A0AAW2YV53"/>
<gene>
    <name evidence="1" type="ORF">AKO1_012741</name>
</gene>
<sequence length="201" mass="23021">MDKVSSLCDLLTESEVKETLKQVLGASPAGLNFLHQKVGQKMVQFNPETEISRFIHWKFKKMSGVTRNLHPILMKAVPLCLIGRSDIAIKTVTVVMNTFIDLGSYVDDSNGDGVVFLNEIDDSLEKIILHLELGPHDKRYFTLQKLVGLWWQAGYDLSKSAELLEDDSSSDEEDYDQCDLEQLMHKSEEYYQSQRKRMRFG</sequence>
<accession>A0AAW2YV53</accession>
<keyword evidence="2" id="KW-1185">Reference proteome</keyword>
<comment type="caution">
    <text evidence="1">The sequence shown here is derived from an EMBL/GenBank/DDBJ whole genome shotgun (WGS) entry which is preliminary data.</text>
</comment>
<evidence type="ECO:0000313" key="1">
    <source>
        <dbReference type="EMBL" id="KAL0481308.1"/>
    </source>
</evidence>
<dbReference type="Proteomes" id="UP001431209">
    <property type="component" value="Unassembled WGS sequence"/>
</dbReference>
<name>A0AAW2YV53_9EUKA</name>
<protein>
    <submittedName>
        <fullName evidence="1">2,3,4,5-tetrahydropyridine-2,6-dicarboxylate N-succinyltransferase</fullName>
    </submittedName>
</protein>
<reference evidence="1 2" key="1">
    <citation type="submission" date="2024-03" db="EMBL/GenBank/DDBJ databases">
        <title>The Acrasis kona genome and developmental transcriptomes reveal deep origins of eukaryotic multicellular pathways.</title>
        <authorList>
            <person name="Sheikh S."/>
            <person name="Fu C.-J."/>
            <person name="Brown M.W."/>
            <person name="Baldauf S.L."/>
        </authorList>
    </citation>
    <scope>NUCLEOTIDE SEQUENCE [LARGE SCALE GENOMIC DNA]</scope>
    <source>
        <strain evidence="1 2">ATCC MYA-3509</strain>
    </source>
</reference>
<organism evidence="1 2">
    <name type="scientific">Acrasis kona</name>
    <dbReference type="NCBI Taxonomy" id="1008807"/>
    <lineage>
        <taxon>Eukaryota</taxon>
        <taxon>Discoba</taxon>
        <taxon>Heterolobosea</taxon>
        <taxon>Tetramitia</taxon>
        <taxon>Eutetramitia</taxon>
        <taxon>Acrasidae</taxon>
        <taxon>Acrasis</taxon>
    </lineage>
</organism>